<reference evidence="2" key="2">
    <citation type="submission" date="2022-01" db="EMBL/GenBank/DDBJ databases">
        <authorList>
            <person name="Yamashiro T."/>
            <person name="Shiraishi A."/>
            <person name="Satake H."/>
            <person name="Nakayama K."/>
        </authorList>
    </citation>
    <scope>NUCLEOTIDE SEQUENCE</scope>
</reference>
<gene>
    <name evidence="2" type="ORF">Tco_0772446</name>
</gene>
<name>A0ABQ4ZIU8_9ASTR</name>
<organism evidence="2 3">
    <name type="scientific">Tanacetum coccineum</name>
    <dbReference type="NCBI Taxonomy" id="301880"/>
    <lineage>
        <taxon>Eukaryota</taxon>
        <taxon>Viridiplantae</taxon>
        <taxon>Streptophyta</taxon>
        <taxon>Embryophyta</taxon>
        <taxon>Tracheophyta</taxon>
        <taxon>Spermatophyta</taxon>
        <taxon>Magnoliopsida</taxon>
        <taxon>eudicotyledons</taxon>
        <taxon>Gunneridae</taxon>
        <taxon>Pentapetalae</taxon>
        <taxon>asterids</taxon>
        <taxon>campanulids</taxon>
        <taxon>Asterales</taxon>
        <taxon>Asteraceae</taxon>
        <taxon>Asteroideae</taxon>
        <taxon>Anthemideae</taxon>
        <taxon>Anthemidinae</taxon>
        <taxon>Tanacetum</taxon>
    </lineage>
</organism>
<evidence type="ECO:0000259" key="1">
    <source>
        <dbReference type="Pfam" id="PF25597"/>
    </source>
</evidence>
<proteinExistence type="predicted"/>
<dbReference type="InterPro" id="IPR057670">
    <property type="entry name" value="SH3_retrovirus"/>
</dbReference>
<protein>
    <recommendedName>
        <fullName evidence="1">Retroviral polymerase SH3-like domain-containing protein</fullName>
    </recommendedName>
</protein>
<reference evidence="2" key="1">
    <citation type="journal article" date="2022" name="Int. J. Mol. Sci.">
        <title>Draft Genome of Tanacetum Coccineum: Genomic Comparison of Closely Related Tanacetum-Family Plants.</title>
        <authorList>
            <person name="Yamashiro T."/>
            <person name="Shiraishi A."/>
            <person name="Nakayama K."/>
            <person name="Satake H."/>
        </authorList>
    </citation>
    <scope>NUCLEOTIDE SEQUENCE</scope>
</reference>
<dbReference type="EMBL" id="BQNB010011379">
    <property type="protein sequence ID" value="GJS89810.1"/>
    <property type="molecule type" value="Genomic_DNA"/>
</dbReference>
<keyword evidence="3" id="KW-1185">Reference proteome</keyword>
<evidence type="ECO:0000313" key="3">
    <source>
        <dbReference type="Proteomes" id="UP001151760"/>
    </source>
</evidence>
<accession>A0ABQ4ZIU8</accession>
<dbReference type="Proteomes" id="UP001151760">
    <property type="component" value="Unassembled WGS sequence"/>
</dbReference>
<evidence type="ECO:0000313" key="2">
    <source>
        <dbReference type="EMBL" id="GJS89810.1"/>
    </source>
</evidence>
<sequence>MSLDVQFSSTIIKDHLGKFDEKADDGYLLGYSLVSKAFRVFNTRRQQTEETYHITFDESPNAIKFLKPSVDNINIAKNIRYPPDEYLHPYGPSQRYQTNNNDVSFIEPYESPELVVLETEVSSDQNDTLVQDTISILYPPLPIPSVVTAAPQDRWSQDKHIKLVNIIGNPGAGMLTRAIAKQLSAALAHECLFVDFLSEEEPKKVFEALKHPG</sequence>
<dbReference type="Pfam" id="PF25597">
    <property type="entry name" value="SH3_retrovirus"/>
    <property type="match status" value="1"/>
</dbReference>
<comment type="caution">
    <text evidence="2">The sequence shown here is derived from an EMBL/GenBank/DDBJ whole genome shotgun (WGS) entry which is preliminary data.</text>
</comment>
<feature type="domain" description="Retroviral polymerase SH3-like" evidence="1">
    <location>
        <begin position="13"/>
        <end position="59"/>
    </location>
</feature>